<gene>
    <name evidence="1" type="ORF">FC678_05955</name>
</gene>
<dbReference type="PANTHER" id="PTHR39961">
    <property type="entry name" value="HYPOTHETICAL CYTOSOLIC PROTEIN"/>
    <property type="match status" value="1"/>
</dbReference>
<dbReference type="RefSeq" id="WP_137015837.1">
    <property type="nucleotide sequence ID" value="NZ_SZNS01000003.1"/>
</dbReference>
<dbReference type="AlphaFoldDB" id="A0A9X9ETH6"/>
<protein>
    <recommendedName>
        <fullName evidence="3">RNAse</fullName>
    </recommendedName>
</protein>
<sequence length="180" mass="20762">MKPYPFQNIPFQNLQKKDMSFEEVFVHIVEFMELNPSGNYQLMVGTDSQVHKKHTVFITGIVIRQVGKGVWGCIRKVMIPRRMLHLHERISQELSLTEEIVSLFTEDRKNQLIDIVLPAVYQGATFTMEGHIDIGIGKRNKTSEFVKEMVARMESMGVEPKIKPNAFVASSYANRYTKQE</sequence>
<proteinExistence type="predicted"/>
<dbReference type="PANTHER" id="PTHR39961:SF1">
    <property type="entry name" value="DUF458 DOMAIN-CONTAINING PROTEIN"/>
    <property type="match status" value="1"/>
</dbReference>
<dbReference type="Proteomes" id="UP000309170">
    <property type="component" value="Unassembled WGS sequence"/>
</dbReference>
<dbReference type="EMBL" id="SZNT01000063">
    <property type="protein sequence ID" value="TKH13972.1"/>
    <property type="molecule type" value="Genomic_DNA"/>
</dbReference>
<dbReference type="OrthoDB" id="37369at2"/>
<organism evidence="1 2">
    <name type="scientific">Peribacillus simplex</name>
    <dbReference type="NCBI Taxonomy" id="1478"/>
    <lineage>
        <taxon>Bacteria</taxon>
        <taxon>Bacillati</taxon>
        <taxon>Bacillota</taxon>
        <taxon>Bacilli</taxon>
        <taxon>Bacillales</taxon>
        <taxon>Bacillaceae</taxon>
        <taxon>Peribacillus</taxon>
    </lineage>
</organism>
<accession>A0A9X9ETH6</accession>
<evidence type="ECO:0000313" key="1">
    <source>
        <dbReference type="EMBL" id="TKH13972.1"/>
    </source>
</evidence>
<evidence type="ECO:0000313" key="2">
    <source>
        <dbReference type="Proteomes" id="UP000309170"/>
    </source>
</evidence>
<comment type="caution">
    <text evidence="1">The sequence shown here is derived from an EMBL/GenBank/DDBJ whole genome shotgun (WGS) entry which is preliminary data.</text>
</comment>
<dbReference type="Pfam" id="PF04308">
    <property type="entry name" value="RNaseH_like"/>
    <property type="match status" value="1"/>
</dbReference>
<reference evidence="1 2" key="1">
    <citation type="journal article" date="2019" name="Environ. Microbiol.">
        <title>An active ?-lactamase is a part of an orchestrated cell wall stress resistance network of Bacillus subtilis and related rhizosphere species.</title>
        <authorList>
            <person name="Bucher T."/>
            <person name="Keren-Paz A."/>
            <person name="Hausser J."/>
            <person name="Olender T."/>
            <person name="Cytryn E."/>
            <person name="Kolodkin-Gal I."/>
        </authorList>
    </citation>
    <scope>NUCLEOTIDE SEQUENCE [LARGE SCALE GENOMIC DNA]</scope>
    <source>
        <strain evidence="1 2">I4</strain>
    </source>
</reference>
<name>A0A9X9ETH6_9BACI</name>
<evidence type="ECO:0008006" key="3">
    <source>
        <dbReference type="Google" id="ProtNLM"/>
    </source>
</evidence>
<dbReference type="InterPro" id="IPR007405">
    <property type="entry name" value="Phage_KVP40_Orf299"/>
</dbReference>